<proteinExistence type="predicted"/>
<evidence type="ECO:0008006" key="3">
    <source>
        <dbReference type="Google" id="ProtNLM"/>
    </source>
</evidence>
<dbReference type="EMBL" id="WUBL01000063">
    <property type="protein sequence ID" value="KAF2967723.1"/>
    <property type="molecule type" value="Genomic_DNA"/>
</dbReference>
<organism evidence="1 2">
    <name type="scientific">Xylaria multiplex</name>
    <dbReference type="NCBI Taxonomy" id="323545"/>
    <lineage>
        <taxon>Eukaryota</taxon>
        <taxon>Fungi</taxon>
        <taxon>Dikarya</taxon>
        <taxon>Ascomycota</taxon>
        <taxon>Pezizomycotina</taxon>
        <taxon>Sordariomycetes</taxon>
        <taxon>Xylariomycetidae</taxon>
        <taxon>Xylariales</taxon>
        <taxon>Xylariaceae</taxon>
        <taxon>Xylaria</taxon>
    </lineage>
</organism>
<sequence>MAFGNQDADGEAIVRRICAYLDGHPYHNSAAIESLDTDINKYLDHNASDTTKELSAVQTSWLQTLLYGAIWTFVRTDEGSLSELLIYLEGREPSRFSHPIAQALYGVQDDLARYGIWKEWIPYCHLVGTLIESDLELLKLLEHEHRVLRIMVWAFDDQVDLKLRGTLMGGAATCLSKLSRPVVQYIASQTWGMKGFRSKESVTPVDWQHWTRLMEAFGNDESQDAEITEAAKKAVEFMHAE</sequence>
<keyword evidence="2" id="KW-1185">Reference proteome</keyword>
<accession>A0A7C8IR87</accession>
<dbReference type="OrthoDB" id="4729176at2759"/>
<evidence type="ECO:0000313" key="2">
    <source>
        <dbReference type="Proteomes" id="UP000481858"/>
    </source>
</evidence>
<name>A0A7C8IR87_9PEZI</name>
<reference evidence="1 2" key="1">
    <citation type="submission" date="2019-12" db="EMBL/GenBank/DDBJ databases">
        <title>Draft genome sequence of the ascomycete Xylaria multiplex DSM 110363.</title>
        <authorList>
            <person name="Buettner E."/>
            <person name="Kellner H."/>
        </authorList>
    </citation>
    <scope>NUCLEOTIDE SEQUENCE [LARGE SCALE GENOMIC DNA]</scope>
    <source>
        <strain evidence="1 2">DSM 110363</strain>
    </source>
</reference>
<comment type="caution">
    <text evidence="1">The sequence shown here is derived from an EMBL/GenBank/DDBJ whole genome shotgun (WGS) entry which is preliminary data.</text>
</comment>
<dbReference type="AlphaFoldDB" id="A0A7C8IR87"/>
<evidence type="ECO:0000313" key="1">
    <source>
        <dbReference type="EMBL" id="KAF2967723.1"/>
    </source>
</evidence>
<protein>
    <recommendedName>
        <fullName evidence="3">Nuclear pore complex protein Nup85</fullName>
    </recommendedName>
</protein>
<gene>
    <name evidence="1" type="ORF">GQX73_g5864</name>
</gene>
<dbReference type="InParanoid" id="A0A7C8IR87"/>
<dbReference type="Proteomes" id="UP000481858">
    <property type="component" value="Unassembled WGS sequence"/>
</dbReference>